<dbReference type="RefSeq" id="WP_258877475.1">
    <property type="nucleotide sequence ID" value="NZ_CP048914.1"/>
</dbReference>
<dbReference type="KEGG" id="xcl:G4Z02_07920"/>
<feature type="transmembrane region" description="Helical" evidence="1">
    <location>
        <begin position="74"/>
        <end position="94"/>
    </location>
</feature>
<keyword evidence="1" id="KW-0472">Membrane</keyword>
<protein>
    <submittedName>
        <fullName evidence="2">Uncharacterized protein</fullName>
    </submittedName>
</protein>
<gene>
    <name evidence="2" type="ORF">G4Z02_07920</name>
</gene>
<feature type="transmembrane region" description="Helical" evidence="1">
    <location>
        <begin position="101"/>
        <end position="125"/>
    </location>
</feature>
<feature type="transmembrane region" description="Helical" evidence="1">
    <location>
        <begin position="12"/>
        <end position="35"/>
    </location>
</feature>
<organism evidence="2 3">
    <name type="scientific">Candidatus Xianfuyuplasma coldseepsis</name>
    <dbReference type="NCBI Taxonomy" id="2782163"/>
    <lineage>
        <taxon>Bacteria</taxon>
        <taxon>Bacillati</taxon>
        <taxon>Mycoplasmatota</taxon>
        <taxon>Mollicutes</taxon>
        <taxon>Candidatus Izemoplasmatales</taxon>
        <taxon>Candidatus Izemoplasmataceae</taxon>
        <taxon>Candidatus Xianfuyuplasma</taxon>
    </lineage>
</organism>
<reference evidence="2 3" key="1">
    <citation type="submission" date="2020-02" db="EMBL/GenBank/DDBJ databases">
        <authorList>
            <person name="Zheng R.K."/>
            <person name="Sun C.M."/>
        </authorList>
    </citation>
    <scope>NUCLEOTIDE SEQUENCE [LARGE SCALE GENOMIC DNA]</scope>
    <source>
        <strain evidence="3">zrk13</strain>
    </source>
</reference>
<feature type="transmembrane region" description="Helical" evidence="1">
    <location>
        <begin position="131"/>
        <end position="160"/>
    </location>
</feature>
<dbReference type="Proteomes" id="UP000514720">
    <property type="component" value="Chromosome"/>
</dbReference>
<dbReference type="EMBL" id="CP048914">
    <property type="protein sequence ID" value="QMS85672.1"/>
    <property type="molecule type" value="Genomic_DNA"/>
</dbReference>
<evidence type="ECO:0000256" key="1">
    <source>
        <dbReference type="SAM" id="Phobius"/>
    </source>
</evidence>
<dbReference type="AlphaFoldDB" id="A0A7L7KTN3"/>
<name>A0A7L7KTN3_9MOLU</name>
<accession>A0A7L7KTN3</accession>
<evidence type="ECO:0000313" key="2">
    <source>
        <dbReference type="EMBL" id="QMS85672.1"/>
    </source>
</evidence>
<keyword evidence="1" id="KW-1133">Transmembrane helix</keyword>
<keyword evidence="3" id="KW-1185">Reference proteome</keyword>
<keyword evidence="1" id="KW-0812">Transmembrane</keyword>
<sequence length="170" mass="19607">MKRRIQLLSSALVVLLMAFSILLITIDVSGIPLFYDMQIFYTIDDVRRTMDILMSPSGSISMTELHTLRQQFELFYIIDVLFPIVYASLLGTIAKELRLAWLIPIIIATMVLDYIENIIILLFYAVFDVGIAFYTILHIATILKFSGLFFTVGYMCYCIIQRKRTIKKTP</sequence>
<proteinExistence type="predicted"/>
<evidence type="ECO:0000313" key="3">
    <source>
        <dbReference type="Proteomes" id="UP000514720"/>
    </source>
</evidence>